<dbReference type="InterPro" id="IPR032030">
    <property type="entry name" value="YscD_cytoplasmic_dom"/>
</dbReference>
<dbReference type="InterPro" id="IPR053946">
    <property type="entry name" value="YscD_ppl_3rd"/>
</dbReference>
<dbReference type="SUPFAM" id="SSF49879">
    <property type="entry name" value="SMAD/FHA domain"/>
    <property type="match status" value="1"/>
</dbReference>
<dbReference type="InterPro" id="IPR008984">
    <property type="entry name" value="SMAD_FHA_dom_sf"/>
</dbReference>
<proteinExistence type="predicted"/>
<dbReference type="EMBL" id="JAMPJU010000001">
    <property type="protein sequence ID" value="MCV9880900.1"/>
    <property type="molecule type" value="Genomic_DNA"/>
</dbReference>
<comment type="caution">
    <text evidence="4">The sequence shown here is derived from an EMBL/GenBank/DDBJ whole genome shotgun (WGS) entry which is preliminary data.</text>
</comment>
<feature type="compositionally biased region" description="Acidic residues" evidence="1">
    <location>
        <begin position="118"/>
        <end position="128"/>
    </location>
</feature>
<accession>A0AA42C2L2</accession>
<gene>
    <name evidence="4" type="ORF">NC803_01525</name>
    <name evidence="5" type="ORF">NC856_01225</name>
</gene>
<evidence type="ECO:0000313" key="5">
    <source>
        <dbReference type="EMBL" id="MCV9880900.1"/>
    </source>
</evidence>
<dbReference type="EMBL" id="JAMPJT010000001">
    <property type="protein sequence ID" value="MCV9877535.1"/>
    <property type="molecule type" value="Genomic_DNA"/>
</dbReference>
<reference evidence="4" key="1">
    <citation type="submission" date="2022-04" db="EMBL/GenBank/DDBJ databases">
        <title>Brenneria sp. isolated from walnut trees in Serbia.</title>
        <authorList>
            <person name="Gasic K."/>
            <person name="Zlatkovic N."/>
            <person name="Kuzmanovic N."/>
        </authorList>
    </citation>
    <scope>NUCLEOTIDE SEQUENCE</scope>
    <source>
        <strain evidence="5">KBI 423</strain>
        <strain evidence="4">KBI 447</strain>
    </source>
</reference>
<dbReference type="RefSeq" id="WP_264088589.1">
    <property type="nucleotide sequence ID" value="NZ_JAMPJT010000001.1"/>
</dbReference>
<evidence type="ECO:0000313" key="4">
    <source>
        <dbReference type="EMBL" id="MCV9877535.1"/>
    </source>
</evidence>
<feature type="domain" description="YscD-like Bon-like" evidence="3">
    <location>
        <begin position="200"/>
        <end position="262"/>
    </location>
</feature>
<dbReference type="Proteomes" id="UP001165568">
    <property type="component" value="Unassembled WGS sequence"/>
</dbReference>
<feature type="region of interest" description="Disordered" evidence="1">
    <location>
        <begin position="105"/>
        <end position="147"/>
    </location>
</feature>
<evidence type="ECO:0000259" key="3">
    <source>
        <dbReference type="Pfam" id="PF21934"/>
    </source>
</evidence>
<feature type="domain" description="YscD cytoplasmic" evidence="2">
    <location>
        <begin position="5"/>
        <end position="100"/>
    </location>
</feature>
<keyword evidence="6" id="KW-1185">Reference proteome</keyword>
<dbReference type="Pfam" id="PF16697">
    <property type="entry name" value="Yop-YscD_cpl"/>
    <property type="match status" value="1"/>
</dbReference>
<evidence type="ECO:0000313" key="7">
    <source>
        <dbReference type="Proteomes" id="UP001165569"/>
    </source>
</evidence>
<sequence length="322" mass="35197">MFELRVLSGLHRGAALPLSGSSWLVGAADDADLVLYDPGIKSYHCQLTMTLSDTTEAVWSLCAREGALCNAEGHAVTGIDVLPPGTPFAVGQIWLCVVAADTPWQDDDPDPAPLSAVETEETPEEEPVAAEQSLGADDPISNPPPPAPTRLPLWAKGCYLLLSLLLLVMVGSWQLQESVAMPSAPSPQDTRLALGTLPQLNSVLRTMLRERELDDVVKLASSQDRMTLTGHLTPEAQKKLERMLVQLHQRYRTALSIDNRTQLRTTQLPFQIVQVTGGARANVVTADGRRFFVGDEIDNLRLMSINENQIEFSGKQQIKVSW</sequence>
<evidence type="ECO:0000259" key="2">
    <source>
        <dbReference type="Pfam" id="PF16697"/>
    </source>
</evidence>
<evidence type="ECO:0000256" key="1">
    <source>
        <dbReference type="SAM" id="MobiDB-lite"/>
    </source>
</evidence>
<organism evidence="4 7">
    <name type="scientific">Brenneria izbisi</name>
    <dbReference type="NCBI Taxonomy" id="2939450"/>
    <lineage>
        <taxon>Bacteria</taxon>
        <taxon>Pseudomonadati</taxon>
        <taxon>Pseudomonadota</taxon>
        <taxon>Gammaproteobacteria</taxon>
        <taxon>Enterobacterales</taxon>
        <taxon>Pectobacteriaceae</taxon>
        <taxon>Brenneria</taxon>
    </lineage>
</organism>
<dbReference type="AlphaFoldDB" id="A0AA42C2L2"/>
<evidence type="ECO:0000313" key="6">
    <source>
        <dbReference type="Proteomes" id="UP001165568"/>
    </source>
</evidence>
<dbReference type="Pfam" id="PF21934">
    <property type="entry name" value="Yop-YscD_ppl_3rd"/>
    <property type="match status" value="1"/>
</dbReference>
<protein>
    <submittedName>
        <fullName evidence="4">EscD/YscD/HrpQ family type III secretion system inner membrane ring protein</fullName>
    </submittedName>
</protein>
<dbReference type="Gene3D" id="2.60.200.20">
    <property type="match status" value="1"/>
</dbReference>
<dbReference type="Proteomes" id="UP001165569">
    <property type="component" value="Unassembled WGS sequence"/>
</dbReference>
<name>A0AA42C2L2_9GAMM</name>